<evidence type="ECO:0008006" key="4">
    <source>
        <dbReference type="Google" id="ProtNLM"/>
    </source>
</evidence>
<evidence type="ECO:0000313" key="2">
    <source>
        <dbReference type="EMBL" id="GAA4310322.1"/>
    </source>
</evidence>
<sequence length="276" mass="29577">MSQSDKTLLPPAETITIDGNLKDWSDSLRYFNEEKKWNYTIANDAKFVYLAIRFNDRTEQQRVLMAGLTWGINVKGKKKAAYTLTFPSRDPESGPPAMPAGEQASQPGEQPNEDTREEQHKAYLTKLQKIKVTGFKEIDYDYLSIQNTYGFRAALDYDADGNMVYEAAIPVKFFDAADIVKGVWAFNIKINGFTRPSNGEGGPGGGGRGGMRGGGMGGGGGRGGMGGGGGRGGGMGGGGGRPGRGGAGEGGAIDRTALSKSEDFWSKYQLYQPKSN</sequence>
<dbReference type="EMBL" id="BAABFT010000001">
    <property type="protein sequence ID" value="GAA4310322.1"/>
    <property type="molecule type" value="Genomic_DNA"/>
</dbReference>
<name>A0ABP8FSS7_9SPHI</name>
<proteinExistence type="predicted"/>
<protein>
    <recommendedName>
        <fullName evidence="4">YD repeat-containing protein</fullName>
    </recommendedName>
</protein>
<evidence type="ECO:0000313" key="3">
    <source>
        <dbReference type="Proteomes" id="UP001500582"/>
    </source>
</evidence>
<organism evidence="2 3">
    <name type="scientific">Mucilaginibacter gynuensis</name>
    <dbReference type="NCBI Taxonomy" id="1302236"/>
    <lineage>
        <taxon>Bacteria</taxon>
        <taxon>Pseudomonadati</taxon>
        <taxon>Bacteroidota</taxon>
        <taxon>Sphingobacteriia</taxon>
        <taxon>Sphingobacteriales</taxon>
        <taxon>Sphingobacteriaceae</taxon>
        <taxon>Mucilaginibacter</taxon>
    </lineage>
</organism>
<feature type="region of interest" description="Disordered" evidence="1">
    <location>
        <begin position="85"/>
        <end position="118"/>
    </location>
</feature>
<feature type="region of interest" description="Disordered" evidence="1">
    <location>
        <begin position="194"/>
        <end position="258"/>
    </location>
</feature>
<comment type="caution">
    <text evidence="2">The sequence shown here is derived from an EMBL/GenBank/DDBJ whole genome shotgun (WGS) entry which is preliminary data.</text>
</comment>
<gene>
    <name evidence="2" type="ORF">GCM10023149_04950</name>
</gene>
<reference evidence="3" key="1">
    <citation type="journal article" date="2019" name="Int. J. Syst. Evol. Microbiol.">
        <title>The Global Catalogue of Microorganisms (GCM) 10K type strain sequencing project: providing services to taxonomists for standard genome sequencing and annotation.</title>
        <authorList>
            <consortium name="The Broad Institute Genomics Platform"/>
            <consortium name="The Broad Institute Genome Sequencing Center for Infectious Disease"/>
            <person name="Wu L."/>
            <person name="Ma J."/>
        </authorList>
    </citation>
    <scope>NUCLEOTIDE SEQUENCE [LARGE SCALE GENOMIC DNA]</scope>
    <source>
        <strain evidence="3">JCM 17705</strain>
    </source>
</reference>
<feature type="compositionally biased region" description="Gly residues" evidence="1">
    <location>
        <begin position="199"/>
        <end position="251"/>
    </location>
</feature>
<accession>A0ABP8FSS7</accession>
<dbReference type="Proteomes" id="UP001500582">
    <property type="component" value="Unassembled WGS sequence"/>
</dbReference>
<dbReference type="RefSeq" id="WP_345209403.1">
    <property type="nucleotide sequence ID" value="NZ_BAABFT010000001.1"/>
</dbReference>
<keyword evidence="3" id="KW-1185">Reference proteome</keyword>
<evidence type="ECO:0000256" key="1">
    <source>
        <dbReference type="SAM" id="MobiDB-lite"/>
    </source>
</evidence>